<comment type="caution">
    <text evidence="3">The sequence shown here is derived from an EMBL/GenBank/DDBJ whole genome shotgun (WGS) entry which is preliminary data.</text>
</comment>
<dbReference type="AlphaFoldDB" id="A0A4Z2EA72"/>
<dbReference type="OrthoDB" id="5803771at2759"/>
<feature type="compositionally biased region" description="Pro residues" evidence="1">
    <location>
        <begin position="44"/>
        <end position="53"/>
    </location>
</feature>
<reference evidence="3 4" key="1">
    <citation type="submission" date="2019-03" db="EMBL/GenBank/DDBJ databases">
        <title>First draft genome of Liparis tanakae, snailfish: a comprehensive survey of snailfish specific genes.</title>
        <authorList>
            <person name="Kim W."/>
            <person name="Song I."/>
            <person name="Jeong J.-H."/>
            <person name="Kim D."/>
            <person name="Kim S."/>
            <person name="Ryu S."/>
            <person name="Song J.Y."/>
            <person name="Lee S.K."/>
        </authorList>
    </citation>
    <scope>NUCLEOTIDE SEQUENCE [LARGE SCALE GENOMIC DNA]</scope>
    <source>
        <tissue evidence="3">Muscle</tissue>
    </source>
</reference>
<proteinExistence type="predicted"/>
<protein>
    <recommendedName>
        <fullName evidence="2">MADF domain-containing protein</fullName>
    </recommendedName>
</protein>
<organism evidence="3 4">
    <name type="scientific">Liparis tanakae</name>
    <name type="common">Tanaka's snailfish</name>
    <dbReference type="NCBI Taxonomy" id="230148"/>
    <lineage>
        <taxon>Eukaryota</taxon>
        <taxon>Metazoa</taxon>
        <taxon>Chordata</taxon>
        <taxon>Craniata</taxon>
        <taxon>Vertebrata</taxon>
        <taxon>Euteleostomi</taxon>
        <taxon>Actinopterygii</taxon>
        <taxon>Neopterygii</taxon>
        <taxon>Teleostei</taxon>
        <taxon>Neoteleostei</taxon>
        <taxon>Acanthomorphata</taxon>
        <taxon>Eupercaria</taxon>
        <taxon>Perciformes</taxon>
        <taxon>Cottioidei</taxon>
        <taxon>Cottales</taxon>
        <taxon>Liparidae</taxon>
        <taxon>Liparis</taxon>
    </lineage>
</organism>
<feature type="domain" description="MADF" evidence="2">
    <location>
        <begin position="5"/>
        <end position="42"/>
    </location>
</feature>
<keyword evidence="4" id="KW-1185">Reference proteome</keyword>
<evidence type="ECO:0000313" key="4">
    <source>
        <dbReference type="Proteomes" id="UP000314294"/>
    </source>
</evidence>
<feature type="region of interest" description="Disordered" evidence="1">
    <location>
        <begin position="43"/>
        <end position="63"/>
    </location>
</feature>
<evidence type="ECO:0000256" key="1">
    <source>
        <dbReference type="SAM" id="MobiDB-lite"/>
    </source>
</evidence>
<accession>A0A4Z2EA72</accession>
<gene>
    <name evidence="3" type="ORF">EYF80_064122</name>
</gene>
<name>A0A4Z2EA72_9TELE</name>
<sequence>MESKLIRAVSAHPCLYDTNAPGYRFLNMRDDSWRQVAVKMAVPTPRPNPFKPAPRPKDTDRRGRPILYQGGKTVCNNFNDLGCSVSSCRFLHTCSFCGEAHTKSTCPHNPLKHGLCKYLGTPINIPALASALEGHPDPQFTSYLTHGFHSTTVFFRVQKAAVSHCRA</sequence>
<dbReference type="EMBL" id="SRLO01011767">
    <property type="protein sequence ID" value="TNN25746.1"/>
    <property type="molecule type" value="Genomic_DNA"/>
</dbReference>
<dbReference type="Proteomes" id="UP000314294">
    <property type="component" value="Unassembled WGS sequence"/>
</dbReference>
<dbReference type="InterPro" id="IPR006578">
    <property type="entry name" value="MADF-dom"/>
</dbReference>
<dbReference type="Pfam" id="PF10545">
    <property type="entry name" value="MADF_DNA_bdg"/>
    <property type="match status" value="1"/>
</dbReference>
<evidence type="ECO:0000259" key="2">
    <source>
        <dbReference type="Pfam" id="PF10545"/>
    </source>
</evidence>
<evidence type="ECO:0000313" key="3">
    <source>
        <dbReference type="EMBL" id="TNN25746.1"/>
    </source>
</evidence>